<keyword evidence="5" id="KW-1185">Reference proteome</keyword>
<name>A0ABN0W7A7_9ACTN</name>
<evidence type="ECO:0000256" key="1">
    <source>
        <dbReference type="ARBA" id="ARBA00022747"/>
    </source>
</evidence>
<dbReference type="Gene3D" id="3.40.50.150">
    <property type="entry name" value="Vaccinia Virus protein VP39"/>
    <property type="match status" value="1"/>
</dbReference>
<evidence type="ECO:0000313" key="5">
    <source>
        <dbReference type="Proteomes" id="UP001501822"/>
    </source>
</evidence>
<evidence type="ECO:0000259" key="3">
    <source>
        <dbReference type="Pfam" id="PF02384"/>
    </source>
</evidence>
<dbReference type="SUPFAM" id="SSF116734">
    <property type="entry name" value="DNA methylase specificity domain"/>
    <property type="match status" value="1"/>
</dbReference>
<gene>
    <name evidence="4" type="ORF">GCM10010151_17120</name>
</gene>
<keyword evidence="4" id="KW-0489">Methyltransferase</keyword>
<keyword evidence="2" id="KW-0238">DNA-binding</keyword>
<evidence type="ECO:0000313" key="4">
    <source>
        <dbReference type="EMBL" id="GAA0327732.1"/>
    </source>
</evidence>
<dbReference type="RefSeq" id="WP_252800852.1">
    <property type="nucleotide sequence ID" value="NZ_BAAABM010000009.1"/>
</dbReference>
<dbReference type="InterPro" id="IPR029063">
    <property type="entry name" value="SAM-dependent_MTases_sf"/>
</dbReference>
<dbReference type="Pfam" id="PF02384">
    <property type="entry name" value="N6_Mtase"/>
    <property type="match status" value="1"/>
</dbReference>
<dbReference type="GO" id="GO:0008168">
    <property type="term" value="F:methyltransferase activity"/>
    <property type="evidence" value="ECO:0007669"/>
    <property type="project" value="UniProtKB-KW"/>
</dbReference>
<dbReference type="PANTHER" id="PTHR42998:SF1">
    <property type="entry name" value="TYPE I RESTRICTION ENZYME HINDI METHYLASE SUBUNIT"/>
    <property type="match status" value="1"/>
</dbReference>
<reference evidence="4 5" key="1">
    <citation type="journal article" date="2019" name="Int. J. Syst. Evol. Microbiol.">
        <title>The Global Catalogue of Microorganisms (GCM) 10K type strain sequencing project: providing services to taxonomists for standard genome sequencing and annotation.</title>
        <authorList>
            <consortium name="The Broad Institute Genomics Platform"/>
            <consortium name="The Broad Institute Genome Sequencing Center for Infectious Disease"/>
            <person name="Wu L."/>
            <person name="Ma J."/>
        </authorList>
    </citation>
    <scope>NUCLEOTIDE SEQUENCE [LARGE SCALE GENOMIC DNA]</scope>
    <source>
        <strain evidence="4 5">JCM 3146</strain>
    </source>
</reference>
<dbReference type="GO" id="GO:0032259">
    <property type="term" value="P:methylation"/>
    <property type="evidence" value="ECO:0007669"/>
    <property type="project" value="UniProtKB-KW"/>
</dbReference>
<dbReference type="CDD" id="cd02440">
    <property type="entry name" value="AdoMet_MTases"/>
    <property type="match status" value="1"/>
</dbReference>
<dbReference type="EMBL" id="BAAABM010000009">
    <property type="protein sequence ID" value="GAA0327732.1"/>
    <property type="molecule type" value="Genomic_DNA"/>
</dbReference>
<keyword evidence="1" id="KW-0680">Restriction system</keyword>
<evidence type="ECO:0000256" key="2">
    <source>
        <dbReference type="ARBA" id="ARBA00023125"/>
    </source>
</evidence>
<organism evidence="4 5">
    <name type="scientific">Actinoallomurus spadix</name>
    <dbReference type="NCBI Taxonomy" id="79912"/>
    <lineage>
        <taxon>Bacteria</taxon>
        <taxon>Bacillati</taxon>
        <taxon>Actinomycetota</taxon>
        <taxon>Actinomycetes</taxon>
        <taxon>Streptosporangiales</taxon>
        <taxon>Thermomonosporaceae</taxon>
        <taxon>Actinoallomurus</taxon>
    </lineage>
</organism>
<dbReference type="InterPro" id="IPR052916">
    <property type="entry name" value="Type-I_RE_MTase_Subunit"/>
</dbReference>
<keyword evidence="4" id="KW-0808">Transferase</keyword>
<accession>A0ABN0W7A7</accession>
<dbReference type="PRINTS" id="PR00507">
    <property type="entry name" value="N12N6MTFRASE"/>
</dbReference>
<dbReference type="Gene3D" id="3.90.220.20">
    <property type="entry name" value="DNA methylase specificity domains"/>
    <property type="match status" value="1"/>
</dbReference>
<proteinExistence type="predicted"/>
<protein>
    <submittedName>
        <fullName evidence="4">N-6 DNA methylase</fullName>
    </submittedName>
</protein>
<dbReference type="PANTHER" id="PTHR42998">
    <property type="entry name" value="TYPE I RESTRICTION ENZYME HINDVIIP M PROTEIN-RELATED"/>
    <property type="match status" value="1"/>
</dbReference>
<sequence>MQDEATVSAADIARLAGVGRAAVSNWRRRHHDFPQPVGGTPTSPVFALADVEAWLRDQRKLDELPLEERVWQHLRAEAHDDLRIAEVLADAGELLLDHHTATTPPSGRSPAPLSAETVRALTELAAARGAAEAFAFLFGRYRETQARRISATPPEIPALMAALAGDARTVLDPACGPGDLLLAMTGDTGEPRRLLGQDTDGDVARLAAVRLTLLGADPGVREGDSLRRDAFPGVLADAVLCDPPFHERAWGHEELRTDPRWEYGLPPRLEPELAWVQHALAHLGPGGRAVVLMPAVAAGRRPGRRIRAELLRKGALRGVVGLSATHHLWLLRRPDDTPPATVLMIDSSDPETVAATWRRHADDPRHDDPGVSRAVPVIDLLDEEVDLTPSRHVSPARPEHTAERFTETHDRLAATLDRAGRLVPALPPSAEHREARSIPLSELARIGYLTIHQAPMRGDTEDGGDGDPPLLTAEDVVEGRAPTGRAARGDTRWIPIQAGDVLVAAVARRFVVRVAETGGPLLGPQLTLLRVDPRHLDPYFIAGVLRSSANARASIVQSTGPIGRADIRRAQVPRLPLEEQHRYGAAFRRMAEFEAALRATVAMGTELAQLLADGVAEGTLAPPDDETSHPANP</sequence>
<feature type="domain" description="DNA methylase adenine-specific" evidence="3">
    <location>
        <begin position="135"/>
        <end position="350"/>
    </location>
</feature>
<dbReference type="SUPFAM" id="SSF53335">
    <property type="entry name" value="S-adenosyl-L-methionine-dependent methyltransferases"/>
    <property type="match status" value="1"/>
</dbReference>
<dbReference type="Proteomes" id="UP001501822">
    <property type="component" value="Unassembled WGS sequence"/>
</dbReference>
<dbReference type="InterPro" id="IPR044946">
    <property type="entry name" value="Restrct_endonuc_typeI_TRD_sf"/>
</dbReference>
<comment type="caution">
    <text evidence="4">The sequence shown here is derived from an EMBL/GenBank/DDBJ whole genome shotgun (WGS) entry which is preliminary data.</text>
</comment>
<dbReference type="InterPro" id="IPR003356">
    <property type="entry name" value="DNA_methylase_A-5"/>
</dbReference>